<evidence type="ECO:0000313" key="1">
    <source>
        <dbReference type="EMBL" id="PKA71709.1"/>
    </source>
</evidence>
<proteinExistence type="predicted"/>
<dbReference type="EMBL" id="PHHE01000001">
    <property type="protein sequence ID" value="PKA71709.1"/>
    <property type="molecule type" value="Genomic_DNA"/>
</dbReference>
<evidence type="ECO:0000313" key="2">
    <source>
        <dbReference type="Proteomes" id="UP000232455"/>
    </source>
</evidence>
<reference evidence="1 2" key="1">
    <citation type="submission" date="2017-11" db="EMBL/GenBank/DDBJ databases">
        <title>Genome sequencing of a diverse group of Pseudomonas species.</title>
        <authorList>
            <person name="Loper J."/>
        </authorList>
    </citation>
    <scope>NUCLEOTIDE SEQUENCE [LARGE SCALE GENOMIC DNA]</scope>
    <source>
        <strain evidence="1 2">LMG 25716</strain>
    </source>
</reference>
<gene>
    <name evidence="1" type="ORF">ATI02_4705</name>
</gene>
<sequence>MSIHALPALITAVAAAQARTHRLRQQVPELLARLRDYGLEPWAVEGALAPIWQFVPVRTRERSLFERLRCSPHAEALGICAPARDALRELPMLGRRGEVAQGPEPPQDLHHSWILLDPLAALDHPRRLAAWAGGH</sequence>
<keyword evidence="2" id="KW-1185">Reference proteome</keyword>
<name>A0ABX4Q4J6_9PSED</name>
<protein>
    <submittedName>
        <fullName evidence="1">Uncharacterized protein</fullName>
    </submittedName>
</protein>
<comment type="caution">
    <text evidence="1">The sequence shown here is derived from an EMBL/GenBank/DDBJ whole genome shotgun (WGS) entry which is preliminary data.</text>
</comment>
<organism evidence="1 2">
    <name type="scientific">Pseudomonas baetica</name>
    <dbReference type="NCBI Taxonomy" id="674054"/>
    <lineage>
        <taxon>Bacteria</taxon>
        <taxon>Pseudomonadati</taxon>
        <taxon>Pseudomonadota</taxon>
        <taxon>Gammaproteobacteria</taxon>
        <taxon>Pseudomonadales</taxon>
        <taxon>Pseudomonadaceae</taxon>
        <taxon>Pseudomonas</taxon>
    </lineage>
</organism>
<accession>A0ABX4Q4J6</accession>
<dbReference type="RefSeq" id="WP_238156215.1">
    <property type="nucleotide sequence ID" value="NZ_PHHE01000001.1"/>
</dbReference>
<dbReference type="Proteomes" id="UP000232455">
    <property type="component" value="Unassembled WGS sequence"/>
</dbReference>